<dbReference type="SUPFAM" id="SSF56645">
    <property type="entry name" value="Acyl-CoA dehydrogenase NM domain-like"/>
    <property type="match status" value="1"/>
</dbReference>
<dbReference type="GO" id="GO:0005777">
    <property type="term" value="C:peroxisome"/>
    <property type="evidence" value="ECO:0007669"/>
    <property type="project" value="InterPro"/>
</dbReference>
<evidence type="ECO:0000313" key="2">
    <source>
        <dbReference type="EMBL" id="TDL26559.1"/>
    </source>
</evidence>
<dbReference type="GO" id="GO:0033540">
    <property type="term" value="P:fatty acid beta-oxidation using acyl-CoA oxidase"/>
    <property type="evidence" value="ECO:0007669"/>
    <property type="project" value="TreeGrafter"/>
</dbReference>
<dbReference type="InterPro" id="IPR036250">
    <property type="entry name" value="AcylCo_DH-like_C"/>
</dbReference>
<dbReference type="GO" id="GO:0005504">
    <property type="term" value="F:fatty acid binding"/>
    <property type="evidence" value="ECO:0007669"/>
    <property type="project" value="TreeGrafter"/>
</dbReference>
<dbReference type="GO" id="GO:0055088">
    <property type="term" value="P:lipid homeostasis"/>
    <property type="evidence" value="ECO:0007669"/>
    <property type="project" value="TreeGrafter"/>
</dbReference>
<evidence type="ECO:0000313" key="3">
    <source>
        <dbReference type="Proteomes" id="UP000294933"/>
    </source>
</evidence>
<dbReference type="InterPro" id="IPR055060">
    <property type="entry name" value="ACOX_C_alpha1"/>
</dbReference>
<dbReference type="EMBL" id="ML170161">
    <property type="protein sequence ID" value="TDL26559.1"/>
    <property type="molecule type" value="Genomic_DNA"/>
</dbReference>
<dbReference type="GO" id="GO:0071949">
    <property type="term" value="F:FAD binding"/>
    <property type="evidence" value="ECO:0007669"/>
    <property type="project" value="InterPro"/>
</dbReference>
<organism evidence="2 3">
    <name type="scientific">Rickenella mellea</name>
    <dbReference type="NCBI Taxonomy" id="50990"/>
    <lineage>
        <taxon>Eukaryota</taxon>
        <taxon>Fungi</taxon>
        <taxon>Dikarya</taxon>
        <taxon>Basidiomycota</taxon>
        <taxon>Agaricomycotina</taxon>
        <taxon>Agaricomycetes</taxon>
        <taxon>Hymenochaetales</taxon>
        <taxon>Rickenellaceae</taxon>
        <taxon>Rickenella</taxon>
    </lineage>
</organism>
<dbReference type="SUPFAM" id="SSF47203">
    <property type="entry name" value="Acyl-CoA dehydrogenase C-terminal domain-like"/>
    <property type="match status" value="1"/>
</dbReference>
<dbReference type="Gene3D" id="2.40.110.10">
    <property type="entry name" value="Butyryl-CoA Dehydrogenase, subunit A, domain 2"/>
    <property type="match status" value="1"/>
</dbReference>
<dbReference type="PANTHER" id="PTHR10909">
    <property type="entry name" value="ELECTRON TRANSPORT OXIDOREDUCTASE"/>
    <property type="match status" value="1"/>
</dbReference>
<dbReference type="OrthoDB" id="538336at2759"/>
<dbReference type="Pfam" id="PF22924">
    <property type="entry name" value="ACOX_C_alpha1"/>
    <property type="match status" value="1"/>
</dbReference>
<evidence type="ECO:0000259" key="1">
    <source>
        <dbReference type="Pfam" id="PF22924"/>
    </source>
</evidence>
<sequence length="578" mass="63927">MSHLFSASRTAHLPKTKLFQRPIRRLSLDEQCELSYQRARAIAQQYALTAHDVLTLSEKFWELHMDNVAMMDGAAITLLTIQYNLAAGTLAPFAMKRPELRPLLQRILNFDVSAQFLLTEVSHGLDAMNLETTATLLPNGEFDLNSPNEGAAKYMPPTGPYGGVPRVAIVFARLIVNNEERGLRPFVVALGDGKQMCKGVTSRLLPIRAGSKPVDHALTTFNHVRLPPSALLGKLEKPADARINFMTCIWRVTVGSLALSALAVPTVAVGTHIAARYSMRRTITGPTGQPFSIWNFRTQQLPIVRALAQVYVMKAHALEAIRMFKDTDIDVRTRMGIAASVKAAMIQHTQSSLFALSERCGAHGLFEHNQIIATQLEMRGVGIAEGDVLALSIRLATELLLGRYEMPEPRYPDCLLARHEAGLFAECRAEMSKLGSHRGEAFNRLMLPMCQPLVEAIGHRMAYEAAVDAQVPQHLLDVYENSVVKMDAAWYAEHAGVGRWAQAEMEERAATAALPYFEQDLEAVGAAPFATAPIVTKDSWDSFVRDLDCYQGDAEVELVSSPIPIQRLPEERMVHARL</sequence>
<dbReference type="AlphaFoldDB" id="A0A4Y7QIB0"/>
<dbReference type="InterPro" id="IPR046373">
    <property type="entry name" value="Acyl-CoA_Oxase/DH_mid-dom_sf"/>
</dbReference>
<dbReference type="STRING" id="50990.A0A4Y7QIB0"/>
<dbReference type="GO" id="GO:0003997">
    <property type="term" value="F:acyl-CoA oxidase activity"/>
    <property type="evidence" value="ECO:0007669"/>
    <property type="project" value="InterPro"/>
</dbReference>
<protein>
    <submittedName>
        <fullName evidence="2">Acyl-CoA dehydrogenase NM domain-like protein</fullName>
    </submittedName>
</protein>
<dbReference type="Proteomes" id="UP000294933">
    <property type="component" value="Unassembled WGS sequence"/>
</dbReference>
<keyword evidence="3" id="KW-1185">Reference proteome</keyword>
<dbReference type="InterPro" id="IPR009100">
    <property type="entry name" value="AcylCoA_DH/oxidase_NM_dom_sf"/>
</dbReference>
<feature type="domain" description="Acyl-CoA oxidase C-alpha1" evidence="1">
    <location>
        <begin position="265"/>
        <end position="399"/>
    </location>
</feature>
<proteinExistence type="predicted"/>
<dbReference type="InterPro" id="IPR012258">
    <property type="entry name" value="Acyl-CoA_oxidase"/>
</dbReference>
<name>A0A4Y7QIB0_9AGAM</name>
<dbReference type="Gene3D" id="1.20.140.10">
    <property type="entry name" value="Butyryl-CoA Dehydrogenase, subunit A, domain 3"/>
    <property type="match status" value="1"/>
</dbReference>
<gene>
    <name evidence="2" type="ORF">BD410DRAFT_741900</name>
</gene>
<reference evidence="2 3" key="1">
    <citation type="submission" date="2018-06" db="EMBL/GenBank/DDBJ databases">
        <title>A transcriptomic atlas of mushroom development highlights an independent origin of complex multicellularity.</title>
        <authorList>
            <consortium name="DOE Joint Genome Institute"/>
            <person name="Krizsan K."/>
            <person name="Almasi E."/>
            <person name="Merenyi Z."/>
            <person name="Sahu N."/>
            <person name="Viragh M."/>
            <person name="Koszo T."/>
            <person name="Mondo S."/>
            <person name="Kiss B."/>
            <person name="Balint B."/>
            <person name="Kues U."/>
            <person name="Barry K."/>
            <person name="Hegedus J.C."/>
            <person name="Henrissat B."/>
            <person name="Johnson J."/>
            <person name="Lipzen A."/>
            <person name="Ohm R."/>
            <person name="Nagy I."/>
            <person name="Pangilinan J."/>
            <person name="Yan J."/>
            <person name="Xiong Y."/>
            <person name="Grigoriev I.V."/>
            <person name="Hibbett D.S."/>
            <person name="Nagy L.G."/>
        </authorList>
    </citation>
    <scope>NUCLEOTIDE SEQUENCE [LARGE SCALE GENOMIC DNA]</scope>
    <source>
        <strain evidence="2 3">SZMC22713</strain>
    </source>
</reference>
<dbReference type="PANTHER" id="PTHR10909:SF382">
    <property type="entry name" value="ACYL-COENZYME A OXIDASE"/>
    <property type="match status" value="1"/>
</dbReference>
<dbReference type="VEuPathDB" id="FungiDB:BD410DRAFT_741900"/>
<accession>A0A4Y7QIB0</accession>